<dbReference type="EC" id="3.1.2.4" evidence="2"/>
<dbReference type="Pfam" id="PF16113">
    <property type="entry name" value="ECH_2"/>
    <property type="match status" value="1"/>
</dbReference>
<keyword evidence="6" id="KW-1185">Reference proteome</keyword>
<dbReference type="RefSeq" id="WP_345097825.1">
    <property type="nucleotide sequence ID" value="NZ_BAABGS010000009.1"/>
</dbReference>
<evidence type="ECO:0000259" key="4">
    <source>
        <dbReference type="Pfam" id="PF16113"/>
    </source>
</evidence>
<protein>
    <recommendedName>
        <fullName evidence="2">3-hydroxyisobutyryl-CoA hydrolase</fullName>
        <ecNumber evidence="2">3.1.2.4</ecNumber>
    </recommendedName>
</protein>
<organism evidence="5 6">
    <name type="scientific">Chelativorans composti</name>
    <dbReference type="NCBI Taxonomy" id="768533"/>
    <lineage>
        <taxon>Bacteria</taxon>
        <taxon>Pseudomonadati</taxon>
        <taxon>Pseudomonadota</taxon>
        <taxon>Alphaproteobacteria</taxon>
        <taxon>Hyphomicrobiales</taxon>
        <taxon>Phyllobacteriaceae</taxon>
        <taxon>Chelativorans</taxon>
    </lineage>
</organism>
<gene>
    <name evidence="5" type="ORF">ACFSMZ_02625</name>
</gene>
<dbReference type="NCBIfam" id="NF004127">
    <property type="entry name" value="PRK05617.1"/>
    <property type="match status" value="1"/>
</dbReference>
<name>A0ABW5DDR6_9HYPH</name>
<evidence type="ECO:0000313" key="6">
    <source>
        <dbReference type="Proteomes" id="UP001597373"/>
    </source>
</evidence>
<sequence length="352" mass="38349">MTDVLEGPVLVFRQGALGRIKLNRPKALNSLNTEMAGIISRALDRFEAEGGVVAVLLDGTGDRGLCAGGDIREMYEAVRAGTDGAARFLRAEYELNARIARFAKPFIAIMDGIVMGGGIGLSVHGRHRIVTERSRLAMPEVSIGFVPDVGATWYLAKAPGELGTYLALTGESFAAGDAIQLGFADMMIPTGRLDELVETLVKVSLADEIETILEDFEEPAQGIVLPAYRDEIDAAFLHDDAESIVAALDRSVTAFAQETRETILAKCPMSVKLALRLVRLARNASTVEECLLNEYRAGVHAIQRPDFLEGVRAAIVDKDRKPRWEPAELSAISDDEVARCFEPLAEEPHFRR</sequence>
<dbReference type="Proteomes" id="UP001597373">
    <property type="component" value="Unassembled WGS sequence"/>
</dbReference>
<dbReference type="SUPFAM" id="SSF52096">
    <property type="entry name" value="ClpP/crotonase"/>
    <property type="match status" value="1"/>
</dbReference>
<feature type="domain" description="Enoyl-CoA hydratase/isomerase" evidence="4">
    <location>
        <begin position="18"/>
        <end position="341"/>
    </location>
</feature>
<dbReference type="InterPro" id="IPR029045">
    <property type="entry name" value="ClpP/crotonase-like_dom_sf"/>
</dbReference>
<accession>A0ABW5DDR6</accession>
<evidence type="ECO:0000256" key="1">
    <source>
        <dbReference type="ARBA" id="ARBA00001709"/>
    </source>
</evidence>
<dbReference type="CDD" id="cd06558">
    <property type="entry name" value="crotonase-like"/>
    <property type="match status" value="1"/>
</dbReference>
<keyword evidence="3" id="KW-0378">Hydrolase</keyword>
<dbReference type="PANTHER" id="PTHR43176:SF3">
    <property type="entry name" value="3-HYDROXYISOBUTYRYL-COA HYDROLASE, MITOCHONDRIAL"/>
    <property type="match status" value="1"/>
</dbReference>
<evidence type="ECO:0000256" key="3">
    <source>
        <dbReference type="ARBA" id="ARBA00022801"/>
    </source>
</evidence>
<comment type="caution">
    <text evidence="5">The sequence shown here is derived from an EMBL/GenBank/DDBJ whole genome shotgun (WGS) entry which is preliminary data.</text>
</comment>
<evidence type="ECO:0000256" key="2">
    <source>
        <dbReference type="ARBA" id="ARBA00011915"/>
    </source>
</evidence>
<proteinExistence type="predicted"/>
<dbReference type="Gene3D" id="3.90.226.10">
    <property type="entry name" value="2-enoyl-CoA Hydratase, Chain A, domain 1"/>
    <property type="match status" value="1"/>
</dbReference>
<dbReference type="InterPro" id="IPR032259">
    <property type="entry name" value="HIBYL-CoA-H"/>
</dbReference>
<comment type="catalytic activity">
    <reaction evidence="1">
        <text>3-hydroxy-2-methylpropanoyl-CoA + H2O = 3-hydroxy-2-methylpropanoate + CoA + H(+)</text>
        <dbReference type="Rhea" id="RHEA:20888"/>
        <dbReference type="ChEBI" id="CHEBI:11805"/>
        <dbReference type="ChEBI" id="CHEBI:15377"/>
        <dbReference type="ChEBI" id="CHEBI:15378"/>
        <dbReference type="ChEBI" id="CHEBI:57287"/>
        <dbReference type="ChEBI" id="CHEBI:57340"/>
        <dbReference type="EC" id="3.1.2.4"/>
    </reaction>
</comment>
<reference evidence="6" key="1">
    <citation type="journal article" date="2019" name="Int. J. Syst. Evol. Microbiol.">
        <title>The Global Catalogue of Microorganisms (GCM) 10K type strain sequencing project: providing services to taxonomists for standard genome sequencing and annotation.</title>
        <authorList>
            <consortium name="The Broad Institute Genomics Platform"/>
            <consortium name="The Broad Institute Genome Sequencing Center for Infectious Disease"/>
            <person name="Wu L."/>
            <person name="Ma J."/>
        </authorList>
    </citation>
    <scope>NUCLEOTIDE SEQUENCE [LARGE SCALE GENOMIC DNA]</scope>
    <source>
        <strain evidence="6">KCTC 23707</strain>
    </source>
</reference>
<evidence type="ECO:0000313" key="5">
    <source>
        <dbReference type="EMBL" id="MFD2258663.1"/>
    </source>
</evidence>
<dbReference type="InterPro" id="IPR045004">
    <property type="entry name" value="ECH_dom"/>
</dbReference>
<dbReference type="PANTHER" id="PTHR43176">
    <property type="entry name" value="3-HYDROXYISOBUTYRYL-COA HYDROLASE-RELATED"/>
    <property type="match status" value="1"/>
</dbReference>
<dbReference type="EMBL" id="JBHUIR010000010">
    <property type="protein sequence ID" value="MFD2258663.1"/>
    <property type="molecule type" value="Genomic_DNA"/>
</dbReference>